<reference evidence="2" key="1">
    <citation type="submission" date="2021-07" db="EMBL/GenBank/DDBJ databases">
        <authorList>
            <person name="Durling M."/>
        </authorList>
    </citation>
    <scope>NUCLEOTIDE SEQUENCE</scope>
</reference>
<evidence type="ECO:0000313" key="2">
    <source>
        <dbReference type="EMBL" id="CAG8983973.1"/>
    </source>
</evidence>
<sequence>MASSTFILTRDILHGKTSKAEVPRTSYRPNFNKDQKIAAARKLTDSTGLSKFCSSAARSQATGSDRVSENIPSVPPTRHNIDMSVIGNTVRLKQSFAFTSSSLPGIGYHSTFHVHRGVRSNSEVKMHVTSGLKASHRHREATV</sequence>
<accession>A0A9N9M1Y5</accession>
<dbReference type="AlphaFoldDB" id="A0A9N9M1Y5"/>
<dbReference type="OrthoDB" id="10485865at2759"/>
<name>A0A9N9M1Y5_9HELO</name>
<dbReference type="Proteomes" id="UP000701801">
    <property type="component" value="Unassembled WGS sequence"/>
</dbReference>
<comment type="caution">
    <text evidence="2">The sequence shown here is derived from an EMBL/GenBank/DDBJ whole genome shotgun (WGS) entry which is preliminary data.</text>
</comment>
<keyword evidence="3" id="KW-1185">Reference proteome</keyword>
<dbReference type="EMBL" id="CAJVRM010000745">
    <property type="protein sequence ID" value="CAG8983973.1"/>
    <property type="molecule type" value="Genomic_DNA"/>
</dbReference>
<gene>
    <name evidence="2" type="ORF">HYALB_00008834</name>
</gene>
<feature type="region of interest" description="Disordered" evidence="1">
    <location>
        <begin position="59"/>
        <end position="80"/>
    </location>
</feature>
<proteinExistence type="predicted"/>
<organism evidence="2 3">
    <name type="scientific">Hymenoscyphus albidus</name>
    <dbReference type="NCBI Taxonomy" id="595503"/>
    <lineage>
        <taxon>Eukaryota</taxon>
        <taxon>Fungi</taxon>
        <taxon>Dikarya</taxon>
        <taxon>Ascomycota</taxon>
        <taxon>Pezizomycotina</taxon>
        <taxon>Leotiomycetes</taxon>
        <taxon>Helotiales</taxon>
        <taxon>Helotiaceae</taxon>
        <taxon>Hymenoscyphus</taxon>
    </lineage>
</organism>
<evidence type="ECO:0000256" key="1">
    <source>
        <dbReference type="SAM" id="MobiDB-lite"/>
    </source>
</evidence>
<protein>
    <submittedName>
        <fullName evidence="2">Uncharacterized protein</fullName>
    </submittedName>
</protein>
<evidence type="ECO:0000313" key="3">
    <source>
        <dbReference type="Proteomes" id="UP000701801"/>
    </source>
</evidence>